<evidence type="ECO:0000313" key="7">
    <source>
        <dbReference type="EMBL" id="KAK6481390.1"/>
    </source>
</evidence>
<keyword evidence="8" id="KW-1185">Reference proteome</keyword>
<evidence type="ECO:0000313" key="8">
    <source>
        <dbReference type="Proteomes" id="UP001369086"/>
    </source>
</evidence>
<evidence type="ECO:0000256" key="5">
    <source>
        <dbReference type="RuleBase" id="RU004168"/>
    </source>
</evidence>
<sequence length="141" mass="16268">MPCLAKIHYVCILIAWSCITDFNYTFPFICIFIIQVLAMAEKEELISVEYEIFGRVQGVFFRKYTQAEGKRLGLVGWVLNTEQGTVRGQLQGPGSKVKEMQDWLRNKGSPKSKITKAEFSNEKEIESLEHSDFRINKQKKV</sequence>
<keyword evidence="2 4" id="KW-0378">Hydrolase</keyword>
<evidence type="ECO:0000259" key="6">
    <source>
        <dbReference type="PROSITE" id="PS51160"/>
    </source>
</evidence>
<name>A0ABR0ZA94_HUSHU</name>
<feature type="active site" evidence="4">
    <location>
        <position position="62"/>
    </location>
</feature>
<comment type="caution">
    <text evidence="7">The sequence shown here is derived from an EMBL/GenBank/DDBJ whole genome shotgun (WGS) entry which is preliminary data.</text>
</comment>
<dbReference type="Proteomes" id="UP001369086">
    <property type="component" value="Unassembled WGS sequence"/>
</dbReference>
<dbReference type="PANTHER" id="PTHR10029:SF21">
    <property type="entry name" value="ACYLPHOSPHATASE-1"/>
    <property type="match status" value="1"/>
</dbReference>
<dbReference type="EMBL" id="JAHFZB010000015">
    <property type="protein sequence ID" value="KAK6481390.1"/>
    <property type="molecule type" value="Genomic_DNA"/>
</dbReference>
<accession>A0ABR0ZA94</accession>
<comment type="similarity">
    <text evidence="1 5">Belongs to the acylphosphatase family.</text>
</comment>
<dbReference type="PANTHER" id="PTHR10029">
    <property type="entry name" value="ACYLPHOSPHATASE"/>
    <property type="match status" value="1"/>
</dbReference>
<dbReference type="PROSITE" id="PS00150">
    <property type="entry name" value="ACYLPHOSPHATASE_1"/>
    <property type="match status" value="1"/>
</dbReference>
<organism evidence="7 8">
    <name type="scientific">Huso huso</name>
    <name type="common">Beluga</name>
    <name type="synonym">Acipenser huso</name>
    <dbReference type="NCBI Taxonomy" id="61971"/>
    <lineage>
        <taxon>Eukaryota</taxon>
        <taxon>Metazoa</taxon>
        <taxon>Chordata</taxon>
        <taxon>Craniata</taxon>
        <taxon>Vertebrata</taxon>
        <taxon>Euteleostomi</taxon>
        <taxon>Actinopterygii</taxon>
        <taxon>Chondrostei</taxon>
        <taxon>Acipenseriformes</taxon>
        <taxon>Acipenseridae</taxon>
        <taxon>Huso</taxon>
    </lineage>
</organism>
<protein>
    <recommendedName>
        <fullName evidence="4">acylphosphatase</fullName>
        <ecNumber evidence="4">3.6.1.7</ecNumber>
    </recommendedName>
</protein>
<dbReference type="Gene3D" id="3.30.70.100">
    <property type="match status" value="1"/>
</dbReference>
<evidence type="ECO:0000256" key="3">
    <source>
        <dbReference type="ARBA" id="ARBA00047645"/>
    </source>
</evidence>
<gene>
    <name evidence="7" type="ORF">HHUSO_G17632</name>
</gene>
<reference evidence="7 8" key="1">
    <citation type="submission" date="2021-05" db="EMBL/GenBank/DDBJ databases">
        <authorList>
            <person name="Zahm M."/>
            <person name="Klopp C."/>
            <person name="Cabau C."/>
            <person name="Kuhl H."/>
            <person name="Suciu R."/>
            <person name="Ciorpac M."/>
            <person name="Holostenco D."/>
            <person name="Gessner J."/>
            <person name="Wuertz S."/>
            <person name="Hohne C."/>
            <person name="Stock M."/>
            <person name="Gislard M."/>
            <person name="Lluch J."/>
            <person name="Milhes M."/>
            <person name="Lampietro C."/>
            <person name="Lopez Roques C."/>
            <person name="Donnadieu C."/>
            <person name="Du K."/>
            <person name="Schartl M."/>
            <person name="Guiguen Y."/>
        </authorList>
    </citation>
    <scope>NUCLEOTIDE SEQUENCE [LARGE SCALE GENOMIC DNA]</scope>
    <source>
        <strain evidence="7">Hh-F2</strain>
        <tissue evidence="7">Blood</tissue>
    </source>
</reference>
<dbReference type="InterPro" id="IPR017968">
    <property type="entry name" value="Acylphosphatase_CS"/>
</dbReference>
<dbReference type="EC" id="3.6.1.7" evidence="4"/>
<evidence type="ECO:0000256" key="2">
    <source>
        <dbReference type="ARBA" id="ARBA00022801"/>
    </source>
</evidence>
<dbReference type="InterPro" id="IPR001792">
    <property type="entry name" value="Acylphosphatase-like_dom"/>
</dbReference>
<dbReference type="Pfam" id="PF00708">
    <property type="entry name" value="Acylphosphatase"/>
    <property type="match status" value="1"/>
</dbReference>
<dbReference type="PROSITE" id="PS51160">
    <property type="entry name" value="ACYLPHOSPHATASE_3"/>
    <property type="match status" value="1"/>
</dbReference>
<proteinExistence type="inferred from homology"/>
<evidence type="ECO:0000256" key="1">
    <source>
        <dbReference type="ARBA" id="ARBA00005614"/>
    </source>
</evidence>
<comment type="catalytic activity">
    <reaction evidence="3 4">
        <text>an acyl phosphate + H2O = a carboxylate + phosphate + H(+)</text>
        <dbReference type="Rhea" id="RHEA:14965"/>
        <dbReference type="ChEBI" id="CHEBI:15377"/>
        <dbReference type="ChEBI" id="CHEBI:15378"/>
        <dbReference type="ChEBI" id="CHEBI:29067"/>
        <dbReference type="ChEBI" id="CHEBI:43474"/>
        <dbReference type="ChEBI" id="CHEBI:59918"/>
        <dbReference type="EC" id="3.6.1.7"/>
    </reaction>
</comment>
<feature type="active site" evidence="4">
    <location>
        <position position="80"/>
    </location>
</feature>
<dbReference type="InterPro" id="IPR036046">
    <property type="entry name" value="Acylphosphatase-like_dom_sf"/>
</dbReference>
<feature type="domain" description="Acylphosphatase-like" evidence="6">
    <location>
        <begin position="47"/>
        <end position="137"/>
    </location>
</feature>
<dbReference type="PRINTS" id="PR00112">
    <property type="entry name" value="ACYLPHPHTASE"/>
</dbReference>
<dbReference type="SUPFAM" id="SSF54975">
    <property type="entry name" value="Acylphosphatase/BLUF domain-like"/>
    <property type="match status" value="1"/>
</dbReference>
<evidence type="ECO:0000256" key="4">
    <source>
        <dbReference type="PROSITE-ProRule" id="PRU00520"/>
    </source>
</evidence>
<dbReference type="InterPro" id="IPR020456">
    <property type="entry name" value="Acylphosphatase"/>
</dbReference>